<evidence type="ECO:0000256" key="6">
    <source>
        <dbReference type="SAM" id="Phobius"/>
    </source>
</evidence>
<dbReference type="SUPFAM" id="SSF56176">
    <property type="entry name" value="FAD-binding/transporter-associated domain-like"/>
    <property type="match status" value="1"/>
</dbReference>
<sequence length="857" mass="93096">MSSSLPPGINLCEIPALQPPPGHVSNFVNPTTLAPVTWAICLILTICSISLVALRLWMNIRKLDMADYFMAMGGVMTITYTGLIISLSRYNRHQWDIPACWLDERYLKIIFAGTTIVGAVLFFPKCSIFLMYQKIFPRTSMQIGTWIGFIFTFCIYFPSIPLSAVYEAPKPGHTWDELLQKLASSRDHTLVYWGIVQGSCSVLLDLYIFTLPLPTLFRLRLPVQKRLQLFALFATASMGVIASVVALVFRVDLLHNPDSTWNQARLAICVVTENNVAIAVGSMPIVAKFVRSHILKSTIIQSLRSKLMGSSERDESYGITPNLPGASDNQDPRKPHTWKHPQADEYYELTDSRFMQTQVTAADREESSSAQNPGAGGASRSGINIVRTCVALTALLGQQKVAFPDNPAYTSALSSYFSQQEAAVQPACIVLPQTTSDVSAAVVALQKSEGGQRSLFAVRSGGHTAWAGAANIENGVVIDLRNLNSVELSANQSTVSVGVGASWDMVYALLDPLGLSVNGGRAAGVGVGGLSLGGGISYFSPRYGWTCDTVTNYQIVLADGDIVNANNHSNHDLFQALKGGNNNFGIVTQVTFTTFAQGDIWAATLYNDLSIVDDVIAEFVKINSPTEYDEYASLITSFGYSQAQNMTLISSNLEYTKPVENPPVYEAYLALPSLTSKSQITNMTNLSFATQALQPNGARSLSLVTTLLSTAPVMKAAYQAWNASVPSIKNISNIIFALALEPLPPIFYSRHASTNSLGLEDRTDSLVIALISATWYTAEDDALVDSTAQSLLDNINAAASKLGGLDPYIYLNYAGQNQHPIASYGQKSVRELLKVRARVDPTQVFTKQVPGGYKIPS</sequence>
<dbReference type="Pfam" id="PF01565">
    <property type="entry name" value="FAD_binding_4"/>
    <property type="match status" value="1"/>
</dbReference>
<feature type="region of interest" description="Disordered" evidence="5">
    <location>
        <begin position="312"/>
        <end position="339"/>
    </location>
</feature>
<feature type="transmembrane region" description="Helical" evidence="6">
    <location>
        <begin position="36"/>
        <end position="57"/>
    </location>
</feature>
<feature type="transmembrane region" description="Helical" evidence="6">
    <location>
        <begin position="229"/>
        <end position="249"/>
    </location>
</feature>
<dbReference type="InterPro" id="IPR049326">
    <property type="entry name" value="Rhodopsin_dom_fungi"/>
</dbReference>
<evidence type="ECO:0000256" key="5">
    <source>
        <dbReference type="SAM" id="MobiDB-lite"/>
    </source>
</evidence>
<evidence type="ECO:0000313" key="9">
    <source>
        <dbReference type="Proteomes" id="UP000053095"/>
    </source>
</evidence>
<reference evidence="9" key="1">
    <citation type="journal article" date="2015" name="Genome Announc.">
        <title>Draft genome sequence of Talaromyces cellulolyticus strain Y-94, a source of lignocellulosic biomass-degrading enzymes.</title>
        <authorList>
            <person name="Fujii T."/>
            <person name="Koike H."/>
            <person name="Sawayama S."/>
            <person name="Yano S."/>
            <person name="Inoue H."/>
        </authorList>
    </citation>
    <scope>NUCLEOTIDE SEQUENCE [LARGE SCALE GENOMIC DNA]</scope>
    <source>
        <strain evidence="9">Y-94</strain>
    </source>
</reference>
<gene>
    <name evidence="8" type="ORF">TCE0_015f01509</name>
</gene>
<feature type="transmembrane region" description="Helical" evidence="6">
    <location>
        <begin position="109"/>
        <end position="131"/>
    </location>
</feature>
<dbReference type="AlphaFoldDB" id="A0A6V8GYI9"/>
<organism evidence="8 9">
    <name type="scientific">Talaromyces pinophilus</name>
    <name type="common">Penicillium pinophilum</name>
    <dbReference type="NCBI Taxonomy" id="128442"/>
    <lineage>
        <taxon>Eukaryota</taxon>
        <taxon>Fungi</taxon>
        <taxon>Dikarya</taxon>
        <taxon>Ascomycota</taxon>
        <taxon>Pezizomycotina</taxon>
        <taxon>Eurotiomycetes</taxon>
        <taxon>Eurotiomycetidae</taxon>
        <taxon>Eurotiales</taxon>
        <taxon>Trichocomaceae</taxon>
        <taxon>Talaromyces</taxon>
        <taxon>Talaromyces sect. Talaromyces</taxon>
    </lineage>
</organism>
<keyword evidence="2" id="KW-0285">Flavoprotein</keyword>
<dbReference type="PROSITE" id="PS51387">
    <property type="entry name" value="FAD_PCMH"/>
    <property type="match status" value="1"/>
</dbReference>
<feature type="region of interest" description="Disordered" evidence="5">
    <location>
        <begin position="358"/>
        <end position="379"/>
    </location>
</feature>
<keyword evidence="6" id="KW-0812">Transmembrane</keyword>
<keyword evidence="9" id="KW-1185">Reference proteome</keyword>
<evidence type="ECO:0000256" key="3">
    <source>
        <dbReference type="ARBA" id="ARBA00022827"/>
    </source>
</evidence>
<dbReference type="PANTHER" id="PTHR42973">
    <property type="entry name" value="BINDING OXIDOREDUCTASE, PUTATIVE (AFU_ORTHOLOGUE AFUA_1G17690)-RELATED"/>
    <property type="match status" value="1"/>
</dbReference>
<feature type="transmembrane region" description="Helical" evidence="6">
    <location>
        <begin position="143"/>
        <end position="166"/>
    </location>
</feature>
<dbReference type="InterPro" id="IPR050416">
    <property type="entry name" value="FAD-linked_Oxidoreductase"/>
</dbReference>
<evidence type="ECO:0000259" key="7">
    <source>
        <dbReference type="PROSITE" id="PS51387"/>
    </source>
</evidence>
<feature type="transmembrane region" description="Helical" evidence="6">
    <location>
        <begin position="190"/>
        <end position="217"/>
    </location>
</feature>
<comment type="caution">
    <text evidence="8">The sequence shown here is derived from an EMBL/GenBank/DDBJ whole genome shotgun (WGS) entry which is preliminary data.</text>
</comment>
<accession>A0A6V8GYI9</accession>
<evidence type="ECO:0000256" key="4">
    <source>
        <dbReference type="ARBA" id="ARBA00023002"/>
    </source>
</evidence>
<dbReference type="Gene3D" id="3.30.465.10">
    <property type="match status" value="1"/>
</dbReference>
<evidence type="ECO:0000256" key="2">
    <source>
        <dbReference type="ARBA" id="ARBA00022630"/>
    </source>
</evidence>
<dbReference type="InterPro" id="IPR036318">
    <property type="entry name" value="FAD-bd_PCMH-like_sf"/>
</dbReference>
<name>A0A6V8GYI9_TALPI</name>
<dbReference type="GO" id="GO:0071949">
    <property type="term" value="F:FAD binding"/>
    <property type="evidence" value="ECO:0007669"/>
    <property type="project" value="InterPro"/>
</dbReference>
<dbReference type="Proteomes" id="UP000053095">
    <property type="component" value="Unassembled WGS sequence"/>
</dbReference>
<dbReference type="InterPro" id="IPR006094">
    <property type="entry name" value="Oxid_FAD_bind_N"/>
</dbReference>
<keyword evidence="3" id="KW-0274">FAD</keyword>
<dbReference type="InterPro" id="IPR016166">
    <property type="entry name" value="FAD-bd_PCMH"/>
</dbReference>
<proteinExistence type="inferred from homology"/>
<dbReference type="EMBL" id="DF933811">
    <property type="protein sequence ID" value="GAM34132.1"/>
    <property type="molecule type" value="Genomic_DNA"/>
</dbReference>
<dbReference type="InterPro" id="IPR016169">
    <property type="entry name" value="FAD-bd_PCMH_sub2"/>
</dbReference>
<dbReference type="PANTHER" id="PTHR42973:SF22">
    <property type="entry name" value="FAD-BINDING PCMH-TYPE DOMAIN-CONTAINING PROTEIN-RELATED"/>
    <property type="match status" value="1"/>
</dbReference>
<keyword evidence="6" id="KW-0472">Membrane</keyword>
<feature type="transmembrane region" description="Helical" evidence="6">
    <location>
        <begin position="69"/>
        <end position="89"/>
    </location>
</feature>
<dbReference type="Pfam" id="PF20684">
    <property type="entry name" value="Fung_rhodopsin"/>
    <property type="match status" value="1"/>
</dbReference>
<evidence type="ECO:0000256" key="1">
    <source>
        <dbReference type="ARBA" id="ARBA00005466"/>
    </source>
</evidence>
<protein>
    <submittedName>
        <fullName evidence="8">FAD-binding oxidoreductase</fullName>
    </submittedName>
</protein>
<evidence type="ECO:0000313" key="8">
    <source>
        <dbReference type="EMBL" id="GAM34132.1"/>
    </source>
</evidence>
<keyword evidence="4" id="KW-0560">Oxidoreductase</keyword>
<comment type="similarity">
    <text evidence="1">Belongs to the oxygen-dependent FAD-linked oxidoreductase family.</text>
</comment>
<dbReference type="GO" id="GO:0016491">
    <property type="term" value="F:oxidoreductase activity"/>
    <property type="evidence" value="ECO:0007669"/>
    <property type="project" value="UniProtKB-KW"/>
</dbReference>
<feature type="domain" description="FAD-binding PCMH-type" evidence="7">
    <location>
        <begin position="422"/>
        <end position="597"/>
    </location>
</feature>
<keyword evidence="6" id="KW-1133">Transmembrane helix</keyword>